<comment type="subcellular location">
    <subcellularLocation>
        <location evidence="1">Nucleus</location>
    </subcellularLocation>
</comment>
<sequence length="85" mass="9966">MTNYAYFLRDSTHLSCFCSFSKQIRYASRKARADTRKRVKGIKLRWSLNLDTLHITGLADQLTPACYNSHTHPKPFKLQFRAPFQ</sequence>
<organism evidence="4 5">
    <name type="scientific">Salix dunnii</name>
    <dbReference type="NCBI Taxonomy" id="1413687"/>
    <lineage>
        <taxon>Eukaryota</taxon>
        <taxon>Viridiplantae</taxon>
        <taxon>Streptophyta</taxon>
        <taxon>Embryophyta</taxon>
        <taxon>Tracheophyta</taxon>
        <taxon>Spermatophyta</taxon>
        <taxon>Magnoliopsida</taxon>
        <taxon>eudicotyledons</taxon>
        <taxon>Gunneridae</taxon>
        <taxon>Pentapetalae</taxon>
        <taxon>rosids</taxon>
        <taxon>fabids</taxon>
        <taxon>Malpighiales</taxon>
        <taxon>Salicaceae</taxon>
        <taxon>Saliceae</taxon>
        <taxon>Salix</taxon>
    </lineage>
</organism>
<dbReference type="AlphaFoldDB" id="A0A835MEB5"/>
<evidence type="ECO:0000259" key="3">
    <source>
        <dbReference type="Pfam" id="PF06203"/>
    </source>
</evidence>
<keyword evidence="5" id="KW-1185">Reference proteome</keyword>
<gene>
    <name evidence="4" type="ORF">SADUNF_Sadunf17G0023800</name>
</gene>
<evidence type="ECO:0000313" key="4">
    <source>
        <dbReference type="EMBL" id="KAF9663292.1"/>
    </source>
</evidence>
<evidence type="ECO:0000313" key="5">
    <source>
        <dbReference type="Proteomes" id="UP000657918"/>
    </source>
</evidence>
<comment type="caution">
    <text evidence="4">The sequence shown here is derived from an EMBL/GenBank/DDBJ whole genome shotgun (WGS) entry which is preliminary data.</text>
</comment>
<proteinExistence type="predicted"/>
<keyword evidence="2" id="KW-0539">Nucleus</keyword>
<reference evidence="4 5" key="1">
    <citation type="submission" date="2020-10" db="EMBL/GenBank/DDBJ databases">
        <title>Plant Genome Project.</title>
        <authorList>
            <person name="Zhang R.-G."/>
        </authorList>
    </citation>
    <scope>NUCLEOTIDE SEQUENCE [LARGE SCALE GENOMIC DNA]</scope>
    <source>
        <strain evidence="4">FAFU-HL-1</strain>
        <tissue evidence="4">Leaf</tissue>
    </source>
</reference>
<dbReference type="Pfam" id="PF06203">
    <property type="entry name" value="CCT"/>
    <property type="match status" value="1"/>
</dbReference>
<feature type="domain" description="CCT" evidence="3">
    <location>
        <begin position="20"/>
        <end position="41"/>
    </location>
</feature>
<dbReference type="Proteomes" id="UP000657918">
    <property type="component" value="Unassembled WGS sequence"/>
</dbReference>
<evidence type="ECO:0000256" key="2">
    <source>
        <dbReference type="ARBA" id="ARBA00023242"/>
    </source>
</evidence>
<protein>
    <recommendedName>
        <fullName evidence="3">CCT domain-containing protein</fullName>
    </recommendedName>
</protein>
<evidence type="ECO:0000256" key="1">
    <source>
        <dbReference type="ARBA" id="ARBA00004123"/>
    </source>
</evidence>
<dbReference type="OrthoDB" id="153872at2759"/>
<accession>A0A835MEB5</accession>
<name>A0A835MEB5_9ROSI</name>
<dbReference type="EMBL" id="JADGMS010000017">
    <property type="protein sequence ID" value="KAF9663292.1"/>
    <property type="molecule type" value="Genomic_DNA"/>
</dbReference>
<dbReference type="GO" id="GO:0005634">
    <property type="term" value="C:nucleus"/>
    <property type="evidence" value="ECO:0007669"/>
    <property type="project" value="UniProtKB-SubCell"/>
</dbReference>
<dbReference type="InterPro" id="IPR010402">
    <property type="entry name" value="CCT_domain"/>
</dbReference>